<feature type="modified residue" description="4-aspartylphosphate" evidence="6">
    <location>
        <position position="62"/>
    </location>
</feature>
<dbReference type="PROSITE" id="PS00622">
    <property type="entry name" value="HTH_LUXR_1"/>
    <property type="match status" value="1"/>
</dbReference>
<dbReference type="EMBL" id="CP014646">
    <property type="protein sequence ID" value="AMO38367.1"/>
    <property type="molecule type" value="Genomic_DNA"/>
</dbReference>
<dbReference type="PROSITE" id="PS50043">
    <property type="entry name" value="HTH_LUXR_2"/>
    <property type="match status" value="1"/>
</dbReference>
<dbReference type="SUPFAM" id="SSF52172">
    <property type="entry name" value="CheY-like"/>
    <property type="match status" value="1"/>
</dbReference>
<protein>
    <submittedName>
        <fullName evidence="9">DNA-binding response regulator</fullName>
    </submittedName>
</protein>
<evidence type="ECO:0000256" key="1">
    <source>
        <dbReference type="ARBA" id="ARBA00022553"/>
    </source>
</evidence>
<dbReference type="CDD" id="cd06170">
    <property type="entry name" value="LuxR_C_like"/>
    <property type="match status" value="1"/>
</dbReference>
<dbReference type="RefSeq" id="WP_048707699.1">
    <property type="nucleotide sequence ID" value="NZ_CP014646.1"/>
</dbReference>
<dbReference type="InterPro" id="IPR016032">
    <property type="entry name" value="Sig_transdc_resp-reg_C-effctor"/>
</dbReference>
<evidence type="ECO:0000259" key="8">
    <source>
        <dbReference type="PROSITE" id="PS50110"/>
    </source>
</evidence>
<dbReference type="AlphaFoldDB" id="A0A127K8U8"/>
<dbReference type="Gene3D" id="1.10.10.10">
    <property type="entry name" value="Winged helix-like DNA-binding domain superfamily/Winged helix DNA-binding domain"/>
    <property type="match status" value="1"/>
</dbReference>
<dbReference type="SUPFAM" id="SSF46894">
    <property type="entry name" value="C-terminal effector domain of the bipartite response regulators"/>
    <property type="match status" value="1"/>
</dbReference>
<evidence type="ECO:0000256" key="2">
    <source>
        <dbReference type="ARBA" id="ARBA00023012"/>
    </source>
</evidence>
<keyword evidence="1 6" id="KW-0597">Phosphoprotein</keyword>
<evidence type="ECO:0000313" key="9">
    <source>
        <dbReference type="EMBL" id="AMO38367.1"/>
    </source>
</evidence>
<dbReference type="KEGG" id="thu:AC731_016355"/>
<keyword evidence="2" id="KW-0902">Two-component regulatory system</keyword>
<organism evidence="9 10">
    <name type="scientific">Thauera humireducens</name>
    <dbReference type="NCBI Taxonomy" id="1134435"/>
    <lineage>
        <taxon>Bacteria</taxon>
        <taxon>Pseudomonadati</taxon>
        <taxon>Pseudomonadota</taxon>
        <taxon>Betaproteobacteria</taxon>
        <taxon>Rhodocyclales</taxon>
        <taxon>Zoogloeaceae</taxon>
        <taxon>Thauera</taxon>
    </lineage>
</organism>
<keyword evidence="5" id="KW-0804">Transcription</keyword>
<dbReference type="Proteomes" id="UP000036902">
    <property type="component" value="Chromosome"/>
</dbReference>
<dbReference type="STRING" id="1134435.AC731_016355"/>
<name>A0A127K8U8_9RHOO</name>
<dbReference type="GO" id="GO:0006355">
    <property type="term" value="P:regulation of DNA-templated transcription"/>
    <property type="evidence" value="ECO:0007669"/>
    <property type="project" value="InterPro"/>
</dbReference>
<gene>
    <name evidence="9" type="ORF">AC731_016355</name>
</gene>
<proteinExistence type="predicted"/>
<evidence type="ECO:0000313" key="10">
    <source>
        <dbReference type="Proteomes" id="UP000036902"/>
    </source>
</evidence>
<dbReference type="InterPro" id="IPR039420">
    <property type="entry name" value="WalR-like"/>
</dbReference>
<evidence type="ECO:0000256" key="6">
    <source>
        <dbReference type="PROSITE-ProRule" id="PRU00169"/>
    </source>
</evidence>
<feature type="domain" description="HTH luxR-type" evidence="7">
    <location>
        <begin position="150"/>
        <end position="215"/>
    </location>
</feature>
<dbReference type="PANTHER" id="PTHR48111:SF1">
    <property type="entry name" value="TWO-COMPONENT RESPONSE REGULATOR ORR33"/>
    <property type="match status" value="1"/>
</dbReference>
<evidence type="ECO:0000259" key="7">
    <source>
        <dbReference type="PROSITE" id="PS50043"/>
    </source>
</evidence>
<dbReference type="Pfam" id="PF00072">
    <property type="entry name" value="Response_reg"/>
    <property type="match status" value="1"/>
</dbReference>
<feature type="domain" description="Response regulatory" evidence="8">
    <location>
        <begin position="13"/>
        <end position="129"/>
    </location>
</feature>
<evidence type="ECO:0000256" key="4">
    <source>
        <dbReference type="ARBA" id="ARBA00023125"/>
    </source>
</evidence>
<dbReference type="Gene3D" id="3.40.50.2300">
    <property type="match status" value="1"/>
</dbReference>
<dbReference type="GO" id="GO:0032993">
    <property type="term" value="C:protein-DNA complex"/>
    <property type="evidence" value="ECO:0007669"/>
    <property type="project" value="TreeGrafter"/>
</dbReference>
<dbReference type="Pfam" id="PF00196">
    <property type="entry name" value="GerE"/>
    <property type="match status" value="1"/>
</dbReference>
<evidence type="ECO:0000256" key="3">
    <source>
        <dbReference type="ARBA" id="ARBA00023015"/>
    </source>
</evidence>
<dbReference type="PRINTS" id="PR00038">
    <property type="entry name" value="HTHLUXR"/>
</dbReference>
<accession>A0A127K8U8</accession>
<dbReference type="InterPro" id="IPR001789">
    <property type="entry name" value="Sig_transdc_resp-reg_receiver"/>
</dbReference>
<dbReference type="SMART" id="SM00421">
    <property type="entry name" value="HTH_LUXR"/>
    <property type="match status" value="1"/>
</dbReference>
<dbReference type="InterPro" id="IPR011006">
    <property type="entry name" value="CheY-like_superfamily"/>
</dbReference>
<dbReference type="InterPro" id="IPR036388">
    <property type="entry name" value="WH-like_DNA-bd_sf"/>
</dbReference>
<keyword evidence="10" id="KW-1185">Reference proteome</keyword>
<sequence length="217" mass="23771">MTAPMPSLREREVVLLIDDAPDTVRMIAEALDEAGYTVLVATDGATALKRLERITPDAVLLDACMPGMDGFETCRRLKQAPGMRTVPVIFMTGLAETERLVEGLSAGGIDYLVKPVVPDELVARLQAHLRVARDMNAAMRARSEDAEPSAALLPNPLTQREMDVLEWVARGKTNRDVAEILGMSPRTVNKHLEHIYEKLGVETRTAAVAQFARLARG</sequence>
<dbReference type="PROSITE" id="PS50110">
    <property type="entry name" value="RESPONSE_REGULATORY"/>
    <property type="match status" value="1"/>
</dbReference>
<dbReference type="PANTHER" id="PTHR48111">
    <property type="entry name" value="REGULATOR OF RPOS"/>
    <property type="match status" value="1"/>
</dbReference>
<keyword evidence="4 9" id="KW-0238">DNA-binding</keyword>
<dbReference type="GO" id="GO:0000156">
    <property type="term" value="F:phosphorelay response regulator activity"/>
    <property type="evidence" value="ECO:0007669"/>
    <property type="project" value="TreeGrafter"/>
</dbReference>
<dbReference type="GO" id="GO:0000976">
    <property type="term" value="F:transcription cis-regulatory region binding"/>
    <property type="evidence" value="ECO:0007669"/>
    <property type="project" value="TreeGrafter"/>
</dbReference>
<dbReference type="InterPro" id="IPR000792">
    <property type="entry name" value="Tscrpt_reg_LuxR_C"/>
</dbReference>
<dbReference type="GO" id="GO:0005829">
    <property type="term" value="C:cytosol"/>
    <property type="evidence" value="ECO:0007669"/>
    <property type="project" value="TreeGrafter"/>
</dbReference>
<dbReference type="SMART" id="SM00448">
    <property type="entry name" value="REC"/>
    <property type="match status" value="1"/>
</dbReference>
<evidence type="ECO:0000256" key="5">
    <source>
        <dbReference type="ARBA" id="ARBA00023163"/>
    </source>
</evidence>
<reference evidence="10" key="1">
    <citation type="submission" date="2016-03" db="EMBL/GenBank/DDBJ databases">
        <authorList>
            <person name="Ma C."/>
            <person name="Zhou S."/>
            <person name="Yang G."/>
        </authorList>
    </citation>
    <scope>NUCLEOTIDE SEQUENCE [LARGE SCALE GENOMIC DNA]</scope>
    <source>
        <strain evidence="10">SgZ-1</strain>
    </source>
</reference>
<keyword evidence="3" id="KW-0805">Transcription regulation</keyword>